<evidence type="ECO:0000256" key="1">
    <source>
        <dbReference type="SAM" id="MobiDB-lite"/>
    </source>
</evidence>
<evidence type="ECO:0000313" key="3">
    <source>
        <dbReference type="Proteomes" id="UP001619887"/>
    </source>
</evidence>
<keyword evidence="3" id="KW-1185">Reference proteome</keyword>
<name>A0ABD2HEM1_PAGBO</name>
<dbReference type="Proteomes" id="UP001619887">
    <property type="component" value="Unassembled WGS sequence"/>
</dbReference>
<accession>A0ABD2HEM1</accession>
<gene>
    <name evidence="2" type="ORF">OYC64_001108</name>
</gene>
<proteinExistence type="predicted"/>
<sequence>MELSQRPDSAPPVTLMVETVEPDQPGTSTG</sequence>
<dbReference type="EMBL" id="JBIYXZ010002070">
    <property type="protein sequence ID" value="KAL3065002.1"/>
    <property type="molecule type" value="Genomic_DNA"/>
</dbReference>
<reference evidence="2 3" key="2">
    <citation type="journal article" date="2024" name="G3 (Bethesda)">
        <title>The genome of the cryopelagic Antarctic bald notothen, Trematomus borchgrevinki.</title>
        <authorList>
            <person name="Rayamajhi N."/>
            <person name="Rivera-Colon A.G."/>
            <person name="Minhas B.F."/>
            <person name="Cheng C.C."/>
            <person name="Catchen J.M."/>
        </authorList>
    </citation>
    <scope>NUCLEOTIDE SEQUENCE [LARGE SCALE GENOMIC DNA]</scope>
    <source>
        <strain evidence="2">AGRC-2024</strain>
    </source>
</reference>
<organism evidence="2 3">
    <name type="scientific">Pagothenia borchgrevinki</name>
    <name type="common">Bald rockcod</name>
    <name type="synonym">Trematomus borchgrevinki</name>
    <dbReference type="NCBI Taxonomy" id="8213"/>
    <lineage>
        <taxon>Eukaryota</taxon>
        <taxon>Metazoa</taxon>
        <taxon>Chordata</taxon>
        <taxon>Craniata</taxon>
        <taxon>Vertebrata</taxon>
        <taxon>Euteleostomi</taxon>
        <taxon>Actinopterygii</taxon>
        <taxon>Neopterygii</taxon>
        <taxon>Teleostei</taxon>
        <taxon>Neoteleostei</taxon>
        <taxon>Acanthomorphata</taxon>
        <taxon>Eupercaria</taxon>
        <taxon>Perciformes</taxon>
        <taxon>Notothenioidei</taxon>
        <taxon>Nototheniidae</taxon>
        <taxon>Pagothenia</taxon>
    </lineage>
</organism>
<feature type="region of interest" description="Disordered" evidence="1">
    <location>
        <begin position="1"/>
        <end position="30"/>
    </location>
</feature>
<reference evidence="2 3" key="1">
    <citation type="journal article" date="2022" name="G3 (Bethesda)">
        <title>Evaluating Illumina-, Nanopore-, and PacBio-based genome assembly strategies with the bald notothen, Trematomus borchgrevinki.</title>
        <authorList>
            <person name="Rayamajhi N."/>
            <person name="Cheng C.C."/>
            <person name="Catchen J.M."/>
        </authorList>
    </citation>
    <scope>NUCLEOTIDE SEQUENCE [LARGE SCALE GENOMIC DNA]</scope>
    <source>
        <strain evidence="2">AGRC-2024</strain>
    </source>
</reference>
<protein>
    <submittedName>
        <fullName evidence="2">Uncharacterized protein</fullName>
    </submittedName>
</protein>
<dbReference type="AlphaFoldDB" id="A0ABD2HEM1"/>
<evidence type="ECO:0000313" key="2">
    <source>
        <dbReference type="EMBL" id="KAL3065002.1"/>
    </source>
</evidence>
<comment type="caution">
    <text evidence="2">The sequence shown here is derived from an EMBL/GenBank/DDBJ whole genome shotgun (WGS) entry which is preliminary data.</text>
</comment>